<organism evidence="1 2">
    <name type="scientific">Parelaphostrongylus tenuis</name>
    <name type="common">Meningeal worm</name>
    <dbReference type="NCBI Taxonomy" id="148309"/>
    <lineage>
        <taxon>Eukaryota</taxon>
        <taxon>Metazoa</taxon>
        <taxon>Ecdysozoa</taxon>
        <taxon>Nematoda</taxon>
        <taxon>Chromadorea</taxon>
        <taxon>Rhabditida</taxon>
        <taxon>Rhabditina</taxon>
        <taxon>Rhabditomorpha</taxon>
        <taxon>Strongyloidea</taxon>
        <taxon>Metastrongylidae</taxon>
        <taxon>Parelaphostrongylus</taxon>
    </lineage>
</organism>
<comment type="caution">
    <text evidence="1">The sequence shown here is derived from an EMBL/GenBank/DDBJ whole genome shotgun (WGS) entry which is preliminary data.</text>
</comment>
<proteinExistence type="predicted"/>
<accession>A0AAD5RE75</accession>
<dbReference type="Proteomes" id="UP001196413">
    <property type="component" value="Unassembled WGS sequence"/>
</dbReference>
<keyword evidence="2" id="KW-1185">Reference proteome</keyword>
<protein>
    <submittedName>
        <fullName evidence="1">Uncharacterized protein</fullName>
    </submittedName>
</protein>
<dbReference type="EMBL" id="JAHQIW010007462">
    <property type="protein sequence ID" value="KAJ1374491.1"/>
    <property type="molecule type" value="Genomic_DNA"/>
</dbReference>
<dbReference type="AlphaFoldDB" id="A0AAD5RE75"/>
<name>A0AAD5RE75_PARTN</name>
<evidence type="ECO:0000313" key="1">
    <source>
        <dbReference type="EMBL" id="KAJ1374491.1"/>
    </source>
</evidence>
<gene>
    <name evidence="1" type="ORF">KIN20_037190</name>
</gene>
<reference evidence="1" key="1">
    <citation type="submission" date="2021-06" db="EMBL/GenBank/DDBJ databases">
        <title>Parelaphostrongylus tenuis whole genome reference sequence.</title>
        <authorList>
            <person name="Garwood T.J."/>
            <person name="Larsen P.A."/>
            <person name="Fountain-Jones N.M."/>
            <person name="Garbe J.R."/>
            <person name="Macchietto M.G."/>
            <person name="Kania S.A."/>
            <person name="Gerhold R.W."/>
            <person name="Richards J.E."/>
            <person name="Wolf T.M."/>
        </authorList>
    </citation>
    <scope>NUCLEOTIDE SEQUENCE</scope>
    <source>
        <strain evidence="1">MNPRO001-30</strain>
        <tissue evidence="1">Meninges</tissue>
    </source>
</reference>
<evidence type="ECO:0000313" key="2">
    <source>
        <dbReference type="Proteomes" id="UP001196413"/>
    </source>
</evidence>
<sequence>MGAFQSIHFRHNELNGEMNSPSRSSIPTALTNCDVSGTLKKAGENARDMAKYTLEKGDYAYLVTTMTRSGLSMHQVSAAILPDNPNGVNHPTHNA</sequence>